<feature type="compositionally biased region" description="Gly residues" evidence="1">
    <location>
        <begin position="61"/>
        <end position="70"/>
    </location>
</feature>
<dbReference type="Proteomes" id="UP000054498">
    <property type="component" value="Unassembled WGS sequence"/>
</dbReference>
<evidence type="ECO:0000256" key="1">
    <source>
        <dbReference type="SAM" id="MobiDB-lite"/>
    </source>
</evidence>
<dbReference type="InterPro" id="IPR050818">
    <property type="entry name" value="KCNH_animal-type"/>
</dbReference>
<proteinExistence type="predicted"/>
<dbReference type="OrthoDB" id="426293at2759"/>
<dbReference type="PANTHER" id="PTHR10217">
    <property type="entry name" value="VOLTAGE AND LIGAND GATED POTASSIUM CHANNEL"/>
    <property type="match status" value="1"/>
</dbReference>
<feature type="transmembrane region" description="Helical" evidence="2">
    <location>
        <begin position="258"/>
        <end position="275"/>
    </location>
</feature>
<reference evidence="4 5" key="1">
    <citation type="journal article" date="2013" name="BMC Genomics">
        <title>Reconstruction of the lipid metabolism for the microalga Monoraphidium neglectum from its genome sequence reveals characteristics suitable for biofuel production.</title>
        <authorList>
            <person name="Bogen C."/>
            <person name="Al-Dilaimi A."/>
            <person name="Albersmeier A."/>
            <person name="Wichmann J."/>
            <person name="Grundmann M."/>
            <person name="Rupp O."/>
            <person name="Lauersen K.J."/>
            <person name="Blifernez-Klassen O."/>
            <person name="Kalinowski J."/>
            <person name="Goesmann A."/>
            <person name="Mussgnug J.H."/>
            <person name="Kruse O."/>
        </authorList>
    </citation>
    <scope>NUCLEOTIDE SEQUENCE [LARGE SCALE GENOMIC DNA]</scope>
    <source>
        <strain evidence="4 5">SAG 48.87</strain>
    </source>
</reference>
<dbReference type="InterPro" id="IPR014710">
    <property type="entry name" value="RmlC-like_jellyroll"/>
</dbReference>
<gene>
    <name evidence="4" type="ORF">MNEG_0271</name>
</gene>
<dbReference type="SUPFAM" id="SSF81324">
    <property type="entry name" value="Voltage-gated potassium channels"/>
    <property type="match status" value="1"/>
</dbReference>
<feature type="compositionally biased region" description="Gly residues" evidence="1">
    <location>
        <begin position="608"/>
        <end position="633"/>
    </location>
</feature>
<dbReference type="InterPro" id="IPR000595">
    <property type="entry name" value="cNMP-bd_dom"/>
</dbReference>
<dbReference type="PROSITE" id="PS50042">
    <property type="entry name" value="CNMP_BINDING_3"/>
    <property type="match status" value="1"/>
</dbReference>
<dbReference type="RefSeq" id="XP_013906698.1">
    <property type="nucleotide sequence ID" value="XM_014051244.1"/>
</dbReference>
<organism evidence="4 5">
    <name type="scientific">Monoraphidium neglectum</name>
    <dbReference type="NCBI Taxonomy" id="145388"/>
    <lineage>
        <taxon>Eukaryota</taxon>
        <taxon>Viridiplantae</taxon>
        <taxon>Chlorophyta</taxon>
        <taxon>core chlorophytes</taxon>
        <taxon>Chlorophyceae</taxon>
        <taxon>CS clade</taxon>
        <taxon>Sphaeropleales</taxon>
        <taxon>Selenastraceae</taxon>
        <taxon>Monoraphidium</taxon>
    </lineage>
</organism>
<evidence type="ECO:0000313" key="5">
    <source>
        <dbReference type="Proteomes" id="UP000054498"/>
    </source>
</evidence>
<keyword evidence="2" id="KW-0472">Membrane</keyword>
<keyword evidence="4" id="KW-0813">Transport</keyword>
<feature type="transmembrane region" description="Helical" evidence="2">
    <location>
        <begin position="209"/>
        <end position="232"/>
    </location>
</feature>
<evidence type="ECO:0000256" key="2">
    <source>
        <dbReference type="SAM" id="Phobius"/>
    </source>
</evidence>
<evidence type="ECO:0000259" key="3">
    <source>
        <dbReference type="PROSITE" id="PS50042"/>
    </source>
</evidence>
<keyword evidence="4" id="KW-0407">Ion channel</keyword>
<dbReference type="SUPFAM" id="SSF51206">
    <property type="entry name" value="cAMP-binding domain-like"/>
    <property type="match status" value="1"/>
</dbReference>
<dbReference type="GO" id="GO:0005886">
    <property type="term" value="C:plasma membrane"/>
    <property type="evidence" value="ECO:0007669"/>
    <property type="project" value="TreeGrafter"/>
</dbReference>
<dbReference type="GeneID" id="25726389"/>
<feature type="transmembrane region" description="Helical" evidence="2">
    <location>
        <begin position="287"/>
        <end position="312"/>
    </location>
</feature>
<dbReference type="Gene3D" id="1.10.287.70">
    <property type="match status" value="1"/>
</dbReference>
<name>A0A0D2LN48_9CHLO</name>
<protein>
    <submittedName>
        <fullName evidence="4">Hyperpolarization activated cyclicnucleotide-gated potassium channel 4</fullName>
    </submittedName>
</protein>
<dbReference type="InterPro" id="IPR018490">
    <property type="entry name" value="cNMP-bd_dom_sf"/>
</dbReference>
<dbReference type="EMBL" id="KK100239">
    <property type="protein sequence ID" value="KIZ07679.1"/>
    <property type="molecule type" value="Genomic_DNA"/>
</dbReference>
<dbReference type="PANTHER" id="PTHR10217:SF435">
    <property type="entry name" value="POTASSIUM VOLTAGE-GATED CHANNEL PROTEIN EAG"/>
    <property type="match status" value="1"/>
</dbReference>
<sequence length="633" mass="69205">MAPRMGRPSLQAQRRLVHALSSRVPMWEEQDHHRILERAGSMPDPVDAAPDHHHDGDGGDDGAGGSPSGGGVGEDYALSATWRRDPRRQLRLLQEALCPLTFTSGDLRPHSQPKARELYETLLQVEYSYDFKIVFLTYAKGWLLLDVVSTLPLECIVLAADRSLDSFNAGYLNRMLKVFAITRRAHGDPFRVVNLLPFFSNNFNYSMRLVVISASLLLLSLHYFACALWLVLRVQGFPPKTWPVELQLLDGPVHVYEAWTWGVFSVTSAMIGLGYGSYPPVTYAEAVLWTIEMITMAAGWATVNGFILSAILEFLAAQARHKTLLMQARHPLCFSYPAQREVDRRGLPPPLKQAVMSYLKLKHHDENTQDSGAFMQGLAPALRLQVALASVSQALSRLPVLRDSRQLLQRTALLVEHQVAPEGQLIVIPGTCHKQLYFITRGYADVYLGKLLVDTLAAGDSFGEPALLPVPPLAELPPRLAALWGRESGFSARAWPCLYCIRALSACSLLVLDAEAFAELLQEYGWAEERMRQLGRRHAAVLDSLPMLDEIWAAAAGADPNRDPAADVMSRNMRANARRGAEGAKEAATKAYRAAAAALARPGAPVGPSGGGWRTHGGGGGRGSSGGEAGADV</sequence>
<keyword evidence="4" id="KW-0406">Ion transport</keyword>
<dbReference type="GO" id="GO:0005249">
    <property type="term" value="F:voltage-gated potassium channel activity"/>
    <property type="evidence" value="ECO:0007669"/>
    <property type="project" value="TreeGrafter"/>
</dbReference>
<keyword evidence="2" id="KW-0812">Transmembrane</keyword>
<dbReference type="GO" id="GO:0042391">
    <property type="term" value="P:regulation of membrane potential"/>
    <property type="evidence" value="ECO:0007669"/>
    <property type="project" value="TreeGrafter"/>
</dbReference>
<feature type="domain" description="Cyclic nucleotide-binding" evidence="3">
    <location>
        <begin position="403"/>
        <end position="521"/>
    </location>
</feature>
<dbReference type="Gene3D" id="2.60.120.10">
    <property type="entry name" value="Jelly Rolls"/>
    <property type="match status" value="1"/>
</dbReference>
<keyword evidence="2" id="KW-1133">Transmembrane helix</keyword>
<dbReference type="SMART" id="SM00100">
    <property type="entry name" value="cNMP"/>
    <property type="match status" value="1"/>
</dbReference>
<feature type="region of interest" description="Disordered" evidence="1">
    <location>
        <begin position="601"/>
        <end position="633"/>
    </location>
</feature>
<dbReference type="CDD" id="cd00038">
    <property type="entry name" value="CAP_ED"/>
    <property type="match status" value="1"/>
</dbReference>
<evidence type="ECO:0000313" key="4">
    <source>
        <dbReference type="EMBL" id="KIZ07679.1"/>
    </source>
</evidence>
<accession>A0A0D2LN48</accession>
<dbReference type="KEGG" id="mng:MNEG_0271"/>
<keyword evidence="5" id="KW-1185">Reference proteome</keyword>
<feature type="region of interest" description="Disordered" evidence="1">
    <location>
        <begin position="40"/>
        <end position="70"/>
    </location>
</feature>
<dbReference type="AlphaFoldDB" id="A0A0D2LN48"/>